<feature type="domain" description="Transcription elongation factor GreA/GreB C-terminal" evidence="2">
    <location>
        <begin position="77"/>
        <end position="149"/>
    </location>
</feature>
<dbReference type="GO" id="GO:0032784">
    <property type="term" value="P:regulation of DNA-templated transcription elongation"/>
    <property type="evidence" value="ECO:0007669"/>
    <property type="project" value="InterPro"/>
</dbReference>
<dbReference type="PANTHER" id="PTHR30437">
    <property type="entry name" value="TRANSCRIPTION ELONGATION FACTOR GREA"/>
    <property type="match status" value="1"/>
</dbReference>
<feature type="region of interest" description="Disordered" evidence="1">
    <location>
        <begin position="22"/>
        <end position="44"/>
    </location>
</feature>
<dbReference type="EMBL" id="VFML01000001">
    <property type="protein sequence ID" value="TQJ05614.1"/>
    <property type="molecule type" value="Genomic_DNA"/>
</dbReference>
<dbReference type="PIRSF" id="PIRSF006092">
    <property type="entry name" value="GreA_GreB"/>
    <property type="match status" value="1"/>
</dbReference>
<dbReference type="InterPro" id="IPR023459">
    <property type="entry name" value="Tscrpt_elong_fac_GreA/B_fam"/>
</dbReference>
<dbReference type="PANTHER" id="PTHR30437:SF4">
    <property type="entry name" value="TRANSCRIPTION ELONGATION FACTOR GREA"/>
    <property type="match status" value="1"/>
</dbReference>
<comment type="caution">
    <text evidence="3">The sequence shown here is derived from an EMBL/GenBank/DDBJ whole genome shotgun (WGS) entry which is preliminary data.</text>
</comment>
<dbReference type="Proteomes" id="UP000320876">
    <property type="component" value="Unassembled WGS sequence"/>
</dbReference>
<gene>
    <name evidence="3" type="ORF">FB471_5451</name>
</gene>
<proteinExistence type="predicted"/>
<dbReference type="Pfam" id="PF01272">
    <property type="entry name" value="GreA_GreB"/>
    <property type="match status" value="1"/>
</dbReference>
<dbReference type="SUPFAM" id="SSF54534">
    <property type="entry name" value="FKBP-like"/>
    <property type="match status" value="1"/>
</dbReference>
<dbReference type="OrthoDB" id="3823115at2"/>
<accession>A0A542DRL4</accession>
<dbReference type="InterPro" id="IPR036953">
    <property type="entry name" value="GreA/GreB_C_sf"/>
</dbReference>
<reference evidence="3 4" key="1">
    <citation type="submission" date="2019-06" db="EMBL/GenBank/DDBJ databases">
        <title>Sequencing the genomes of 1000 actinobacteria strains.</title>
        <authorList>
            <person name="Klenk H.-P."/>
        </authorList>
    </citation>
    <scope>NUCLEOTIDE SEQUENCE [LARGE SCALE GENOMIC DNA]</scope>
    <source>
        <strain evidence="3 4">DSM 45679</strain>
    </source>
</reference>
<protein>
    <submittedName>
        <fullName evidence="3">Transcription elongation GreA/GreB family factor</fullName>
    </submittedName>
</protein>
<evidence type="ECO:0000313" key="3">
    <source>
        <dbReference type="EMBL" id="TQJ05614.1"/>
    </source>
</evidence>
<dbReference type="GO" id="GO:0006354">
    <property type="term" value="P:DNA-templated transcription elongation"/>
    <property type="evidence" value="ECO:0007669"/>
    <property type="project" value="TreeGrafter"/>
</dbReference>
<dbReference type="RefSeq" id="WP_142001115.1">
    <property type="nucleotide sequence ID" value="NZ_VFML01000001.1"/>
</dbReference>
<keyword evidence="4" id="KW-1185">Reference proteome</keyword>
<dbReference type="GO" id="GO:0003677">
    <property type="term" value="F:DNA binding"/>
    <property type="evidence" value="ECO:0007669"/>
    <property type="project" value="InterPro"/>
</dbReference>
<dbReference type="GO" id="GO:0070063">
    <property type="term" value="F:RNA polymerase binding"/>
    <property type="evidence" value="ECO:0007669"/>
    <property type="project" value="InterPro"/>
</dbReference>
<dbReference type="InterPro" id="IPR036805">
    <property type="entry name" value="Tscrpt_elong_fac_GreA/B_N_sf"/>
</dbReference>
<dbReference type="Gene3D" id="3.10.50.30">
    <property type="entry name" value="Transcription elongation factor, GreA/GreB, C-terminal domain"/>
    <property type="match status" value="1"/>
</dbReference>
<dbReference type="InterPro" id="IPR001437">
    <property type="entry name" value="Tscrpt_elong_fac_GreA/B_C"/>
</dbReference>
<evidence type="ECO:0000256" key="1">
    <source>
        <dbReference type="SAM" id="MobiDB-lite"/>
    </source>
</evidence>
<organism evidence="3 4">
    <name type="scientific">Amycolatopsis cihanbeyliensis</name>
    <dbReference type="NCBI Taxonomy" id="1128664"/>
    <lineage>
        <taxon>Bacteria</taxon>
        <taxon>Bacillati</taxon>
        <taxon>Actinomycetota</taxon>
        <taxon>Actinomycetes</taxon>
        <taxon>Pseudonocardiales</taxon>
        <taxon>Pseudonocardiaceae</taxon>
        <taxon>Amycolatopsis</taxon>
    </lineage>
</organism>
<name>A0A542DRL4_AMYCI</name>
<sequence>MTSTGGLSPTARARLEEELAQLREQRNAAAPRLSEESVGDSADQADMLERAEAAAWMDRRINEIVDMLSGASREEHAIPPGTTVTLRFDDGDEDTLRIVAIAEDVDDDSASVLTLDSPLGRAIVDHQAGDTITYRTPQGEATAEIVELKPPQA</sequence>
<evidence type="ECO:0000259" key="2">
    <source>
        <dbReference type="Pfam" id="PF01272"/>
    </source>
</evidence>
<dbReference type="Gene3D" id="1.10.287.180">
    <property type="entry name" value="Transcription elongation factor, GreA/GreB, N-terminal domain"/>
    <property type="match status" value="1"/>
</dbReference>
<dbReference type="AlphaFoldDB" id="A0A542DRL4"/>
<dbReference type="NCBIfam" id="NF004548">
    <property type="entry name" value="PRK05892.1"/>
    <property type="match status" value="1"/>
</dbReference>
<evidence type="ECO:0000313" key="4">
    <source>
        <dbReference type="Proteomes" id="UP000320876"/>
    </source>
</evidence>